<dbReference type="Proteomes" id="UP000199087">
    <property type="component" value="Unassembled WGS sequence"/>
</dbReference>
<evidence type="ECO:0000313" key="2">
    <source>
        <dbReference type="Proteomes" id="UP000199087"/>
    </source>
</evidence>
<gene>
    <name evidence="1" type="ORF">BN000_02423</name>
</gene>
<dbReference type="AlphaFoldDB" id="A0A0U1NWU3"/>
<protein>
    <submittedName>
        <fullName evidence="1">Uncharacterized protein</fullName>
    </submittedName>
</protein>
<reference evidence="2" key="1">
    <citation type="submission" date="2015-05" db="EMBL/GenBank/DDBJ databases">
        <authorList>
            <person name="Urmite Genomes"/>
        </authorList>
    </citation>
    <scope>NUCLEOTIDE SEQUENCE [LARGE SCALE GENOMIC DNA]</scope>
    <source>
        <strain evidence="2">LF1</strain>
    </source>
</reference>
<name>A0A0U1NWU3_9BACI</name>
<sequence length="56" mass="6382">MKRTVKSKVGKKSYKLGETVTGVRAVLPSNHGKEESGIVIYKRKADYREDPYKKRA</sequence>
<dbReference type="STRING" id="1499688.BN000_02423"/>
<accession>A0A0U1NWU3</accession>
<evidence type="ECO:0000313" key="1">
    <source>
        <dbReference type="EMBL" id="CRK82491.1"/>
    </source>
</evidence>
<organism evidence="1 2">
    <name type="scientific">Neobacillus massiliamazoniensis</name>
    <dbReference type="NCBI Taxonomy" id="1499688"/>
    <lineage>
        <taxon>Bacteria</taxon>
        <taxon>Bacillati</taxon>
        <taxon>Bacillota</taxon>
        <taxon>Bacilli</taxon>
        <taxon>Bacillales</taxon>
        <taxon>Bacillaceae</taxon>
        <taxon>Neobacillus</taxon>
    </lineage>
</organism>
<proteinExistence type="predicted"/>
<dbReference type="EMBL" id="CVRB01000002">
    <property type="protein sequence ID" value="CRK82491.1"/>
    <property type="molecule type" value="Genomic_DNA"/>
</dbReference>
<dbReference type="RefSeq" id="WP_176699747.1">
    <property type="nucleotide sequence ID" value="NZ_CVRB01000002.1"/>
</dbReference>
<keyword evidence="2" id="KW-1185">Reference proteome</keyword>